<proteinExistence type="predicted"/>
<reference evidence="3 4" key="1">
    <citation type="journal article" date="2016" name="Nat. Commun.">
        <title>Thousands of microbial genomes shed light on interconnected biogeochemical processes in an aquifer system.</title>
        <authorList>
            <person name="Anantharaman K."/>
            <person name="Brown C.T."/>
            <person name="Hug L.A."/>
            <person name="Sharon I."/>
            <person name="Castelle C.J."/>
            <person name="Probst A.J."/>
            <person name="Thomas B.C."/>
            <person name="Singh A."/>
            <person name="Wilkins M.J."/>
            <person name="Karaoz U."/>
            <person name="Brodie E.L."/>
            <person name="Williams K.H."/>
            <person name="Hubbard S.S."/>
            <person name="Banfield J.F."/>
        </authorList>
    </citation>
    <scope>NUCLEOTIDE SEQUENCE [LARGE SCALE GENOMIC DNA]</scope>
</reference>
<dbReference type="Proteomes" id="UP000176558">
    <property type="component" value="Unassembled WGS sequence"/>
</dbReference>
<evidence type="ECO:0000313" key="4">
    <source>
        <dbReference type="Proteomes" id="UP000176558"/>
    </source>
</evidence>
<protein>
    <recommendedName>
        <fullName evidence="2">DUF5671 domain-containing protein</fullName>
    </recommendedName>
</protein>
<feature type="transmembrane region" description="Helical" evidence="1">
    <location>
        <begin position="12"/>
        <end position="35"/>
    </location>
</feature>
<organism evidence="3 4">
    <name type="scientific">Candidatus Zambryskibacteria bacterium RIFCSPLOWO2_12_FULL_39_23</name>
    <dbReference type="NCBI Taxonomy" id="1802776"/>
    <lineage>
        <taxon>Bacteria</taxon>
        <taxon>Candidatus Zambryskiibacteriota</taxon>
    </lineage>
</organism>
<dbReference type="InterPro" id="IPR043728">
    <property type="entry name" value="DUF5671"/>
</dbReference>
<feature type="transmembrane region" description="Helical" evidence="1">
    <location>
        <begin position="123"/>
        <end position="146"/>
    </location>
</feature>
<comment type="caution">
    <text evidence="3">The sequence shown here is derived from an EMBL/GenBank/DDBJ whole genome shotgun (WGS) entry which is preliminary data.</text>
</comment>
<dbReference type="Pfam" id="PF18920">
    <property type="entry name" value="DUF5671"/>
    <property type="match status" value="1"/>
</dbReference>
<evidence type="ECO:0000313" key="3">
    <source>
        <dbReference type="EMBL" id="OHB12729.1"/>
    </source>
</evidence>
<gene>
    <name evidence="3" type="ORF">A3G99_01510</name>
</gene>
<sequence>MESQRNRTKDFFLDVAATVALYTLVISLLNLLFTVINRAYPKIGNSYQYFGSQSISWPVAILVILFPIFIYLMWYIGRNMNEERKNSGIHKFLTYLTVFIAGAVVAGDLVTVLYYFIDGQELTAGFLLKVLAIIVVVGSVFMYYISDIKGKLTGTSRNFWRSFAFIVAIGSIVWGFSVLGSPRTQRLYKYDDQKISDLANIKGAVENHYTISGALPTALDSLDLNYYFSKVDSQTQKSYEYKKISDLKYELCAEFNKASDKALSQVYMYGNVSWNHQAGRYCFTQTINPNTYSKPIPAR</sequence>
<evidence type="ECO:0000256" key="1">
    <source>
        <dbReference type="SAM" id="Phobius"/>
    </source>
</evidence>
<keyword evidence="1" id="KW-0812">Transmembrane</keyword>
<name>A0A1G2UTJ7_9BACT</name>
<accession>A0A1G2UTJ7</accession>
<evidence type="ECO:0000259" key="2">
    <source>
        <dbReference type="Pfam" id="PF18920"/>
    </source>
</evidence>
<feature type="transmembrane region" description="Helical" evidence="1">
    <location>
        <begin position="55"/>
        <end position="74"/>
    </location>
</feature>
<dbReference type="AlphaFoldDB" id="A0A1G2UTJ7"/>
<dbReference type="EMBL" id="MHWT01000012">
    <property type="protein sequence ID" value="OHB12729.1"/>
    <property type="molecule type" value="Genomic_DNA"/>
</dbReference>
<feature type="transmembrane region" description="Helical" evidence="1">
    <location>
        <begin position="158"/>
        <end position="179"/>
    </location>
</feature>
<keyword evidence="1" id="KW-0472">Membrane</keyword>
<feature type="transmembrane region" description="Helical" evidence="1">
    <location>
        <begin position="95"/>
        <end position="117"/>
    </location>
</feature>
<feature type="domain" description="DUF5671" evidence="2">
    <location>
        <begin position="11"/>
        <end position="140"/>
    </location>
</feature>
<keyword evidence="1" id="KW-1133">Transmembrane helix</keyword>